<feature type="signal peptide" evidence="1">
    <location>
        <begin position="1"/>
        <end position="22"/>
    </location>
</feature>
<dbReference type="AlphaFoldDB" id="A0A9Q3CKI2"/>
<name>A0A9Q3CKI2_9BASI</name>
<comment type="caution">
    <text evidence="2">The sequence shown here is derived from an EMBL/GenBank/DDBJ whole genome shotgun (WGS) entry which is preliminary data.</text>
</comment>
<evidence type="ECO:0000313" key="2">
    <source>
        <dbReference type="EMBL" id="MBW0484573.1"/>
    </source>
</evidence>
<proteinExistence type="predicted"/>
<keyword evidence="1" id="KW-0732">Signal</keyword>
<gene>
    <name evidence="2" type="ORF">O181_024288</name>
</gene>
<evidence type="ECO:0000313" key="3">
    <source>
        <dbReference type="Proteomes" id="UP000765509"/>
    </source>
</evidence>
<dbReference type="EMBL" id="AVOT02007743">
    <property type="protein sequence ID" value="MBW0484573.1"/>
    <property type="molecule type" value="Genomic_DNA"/>
</dbReference>
<dbReference type="Proteomes" id="UP000765509">
    <property type="component" value="Unassembled WGS sequence"/>
</dbReference>
<sequence length="141" mass="15761">MTKVYFLVAICFTLIAKPFADAAKHPPTFTCETYLHPINSSNVVCKTDSARYTCPLSKCGDLPIFHNCKGRVTQKNFPFVWAEEYYPATSDQNTIIAKGSWSTSADAKPKDRTGMIEYASCGWTKSSEPNAKRRVCENCTK</sequence>
<protein>
    <recommendedName>
        <fullName evidence="4">Secreted protein</fullName>
    </recommendedName>
</protein>
<reference evidence="2" key="1">
    <citation type="submission" date="2021-03" db="EMBL/GenBank/DDBJ databases">
        <title>Draft genome sequence of rust myrtle Austropuccinia psidii MF-1, a brazilian biotype.</title>
        <authorList>
            <person name="Quecine M.C."/>
            <person name="Pachon D.M.R."/>
            <person name="Bonatelli M.L."/>
            <person name="Correr F.H."/>
            <person name="Franceschini L.M."/>
            <person name="Leite T.F."/>
            <person name="Margarido G.R.A."/>
            <person name="Almeida C.A."/>
            <person name="Ferrarezi J.A."/>
            <person name="Labate C.A."/>
        </authorList>
    </citation>
    <scope>NUCLEOTIDE SEQUENCE</scope>
    <source>
        <strain evidence="2">MF-1</strain>
    </source>
</reference>
<accession>A0A9Q3CKI2</accession>
<feature type="chain" id="PRO_5040339351" description="Secreted protein" evidence="1">
    <location>
        <begin position="23"/>
        <end position="141"/>
    </location>
</feature>
<evidence type="ECO:0000256" key="1">
    <source>
        <dbReference type="SAM" id="SignalP"/>
    </source>
</evidence>
<organism evidence="2 3">
    <name type="scientific">Austropuccinia psidii MF-1</name>
    <dbReference type="NCBI Taxonomy" id="1389203"/>
    <lineage>
        <taxon>Eukaryota</taxon>
        <taxon>Fungi</taxon>
        <taxon>Dikarya</taxon>
        <taxon>Basidiomycota</taxon>
        <taxon>Pucciniomycotina</taxon>
        <taxon>Pucciniomycetes</taxon>
        <taxon>Pucciniales</taxon>
        <taxon>Sphaerophragmiaceae</taxon>
        <taxon>Austropuccinia</taxon>
    </lineage>
</organism>
<keyword evidence="3" id="KW-1185">Reference proteome</keyword>
<evidence type="ECO:0008006" key="4">
    <source>
        <dbReference type="Google" id="ProtNLM"/>
    </source>
</evidence>